<sequence length="284" mass="30896">MARALMILDDATTGAEVVPVVRMILECAVTAAWLLVAEGSGGAMVMKGSEQRTTALKDIGKRGMDVQESLQEVSDKIDELVGAGVASTGWVFQQRCEALSGGAMIYTLYRVFSAESHAGLRVADLYCVTDDASPIGVAFAADLPDEDRTATLGIAASLLLGQTPRRFLRCWFDERACAAHGGKGLPFRFAERRSTHVRRRGAGRGILRLIEEHQSVGVLQRLVDASQYTLARVDVPLVKEIAVALRGVHPLNRGFGKRRIVPYADPHINVDTYRLGKSGHWLLL</sequence>
<evidence type="ECO:0000313" key="1">
    <source>
        <dbReference type="EMBL" id="PPL17964.1"/>
    </source>
</evidence>
<name>A0ABX5AVT5_9MICO</name>
<evidence type="ECO:0000313" key="2">
    <source>
        <dbReference type="Proteomes" id="UP000237755"/>
    </source>
</evidence>
<accession>A0ABX5AVT5</accession>
<protein>
    <submittedName>
        <fullName evidence="1">Uncharacterized protein</fullName>
    </submittedName>
</protein>
<dbReference type="EMBL" id="MPZN01000034">
    <property type="protein sequence ID" value="PPL17964.1"/>
    <property type="molecule type" value="Genomic_DNA"/>
</dbReference>
<reference evidence="1 2" key="1">
    <citation type="journal article" date="2008" name="Int. J. Syst. Evol. Microbiol.">
        <title>Leifsonia pindariensis sp. nov., isolated from the Pindari glacier of the Indian Himalayas, and emended description of the genus Leifsonia.</title>
        <authorList>
            <person name="Reddy G.S."/>
            <person name="Prabagaran S.R."/>
            <person name="Shivaji S."/>
        </authorList>
    </citation>
    <scope>NUCLEOTIDE SEQUENCE [LARGE SCALE GENOMIC DNA]</scope>
    <source>
        <strain evidence="1 2">PON 10</strain>
    </source>
</reference>
<comment type="caution">
    <text evidence="1">The sequence shown here is derived from an EMBL/GenBank/DDBJ whole genome shotgun (WGS) entry which is preliminary data.</text>
</comment>
<proteinExistence type="predicted"/>
<dbReference type="Proteomes" id="UP000237755">
    <property type="component" value="Unassembled WGS sequence"/>
</dbReference>
<gene>
    <name evidence="1" type="ORF">GY24_10920</name>
</gene>
<organism evidence="1 2">
    <name type="scientific">Microterricola pindariensis</name>
    <dbReference type="NCBI Taxonomy" id="478010"/>
    <lineage>
        <taxon>Bacteria</taxon>
        <taxon>Bacillati</taxon>
        <taxon>Actinomycetota</taxon>
        <taxon>Actinomycetes</taxon>
        <taxon>Micrococcales</taxon>
        <taxon>Microbacteriaceae</taxon>
        <taxon>Microterricola</taxon>
    </lineage>
</organism>
<keyword evidence="2" id="KW-1185">Reference proteome</keyword>